<dbReference type="SUPFAM" id="SSF103359">
    <property type="entry name" value="Suppressor of Fused, N-terminal domain"/>
    <property type="match status" value="1"/>
</dbReference>
<dbReference type="RefSeq" id="WP_179445910.1">
    <property type="nucleotide sequence ID" value="NZ_JACBZS010000001.1"/>
</dbReference>
<evidence type="ECO:0000259" key="1">
    <source>
        <dbReference type="Pfam" id="PF05076"/>
    </source>
</evidence>
<reference evidence="2 3" key="1">
    <citation type="submission" date="2020-07" db="EMBL/GenBank/DDBJ databases">
        <title>Sequencing the genomes of 1000 actinobacteria strains.</title>
        <authorList>
            <person name="Klenk H.-P."/>
        </authorList>
    </citation>
    <scope>NUCLEOTIDE SEQUENCE [LARGE SCALE GENOMIC DNA]</scope>
    <source>
        <strain evidence="2 3">DSM 103164</strain>
    </source>
</reference>
<dbReference type="InterPro" id="IPR037181">
    <property type="entry name" value="SUFU_N"/>
</dbReference>
<accession>A0A7Z0DBC1</accession>
<name>A0A7Z0DBC1_9ACTN</name>
<proteinExistence type="predicted"/>
<evidence type="ECO:0000313" key="3">
    <source>
        <dbReference type="Proteomes" id="UP000527616"/>
    </source>
</evidence>
<dbReference type="AlphaFoldDB" id="A0A7Z0DBC1"/>
<evidence type="ECO:0000313" key="2">
    <source>
        <dbReference type="EMBL" id="NYI72180.1"/>
    </source>
</evidence>
<dbReference type="EMBL" id="JACBZS010000001">
    <property type="protein sequence ID" value="NYI72180.1"/>
    <property type="molecule type" value="Genomic_DNA"/>
</dbReference>
<feature type="domain" description="Suppressor of fused-like" evidence="1">
    <location>
        <begin position="45"/>
        <end position="222"/>
    </location>
</feature>
<comment type="caution">
    <text evidence="2">The sequence shown here is derived from an EMBL/GenBank/DDBJ whole genome shotgun (WGS) entry which is preliminary data.</text>
</comment>
<dbReference type="Pfam" id="PF05076">
    <property type="entry name" value="SUFU"/>
    <property type="match status" value="1"/>
</dbReference>
<keyword evidence="3" id="KW-1185">Reference proteome</keyword>
<gene>
    <name evidence="2" type="ORF">GGQ54_002740</name>
</gene>
<organism evidence="2 3">
    <name type="scientific">Naumannella cuiyingiana</name>
    <dbReference type="NCBI Taxonomy" id="1347891"/>
    <lineage>
        <taxon>Bacteria</taxon>
        <taxon>Bacillati</taxon>
        <taxon>Actinomycetota</taxon>
        <taxon>Actinomycetes</taxon>
        <taxon>Propionibacteriales</taxon>
        <taxon>Propionibacteriaceae</taxon>
        <taxon>Naumannella</taxon>
    </lineage>
</organism>
<protein>
    <recommendedName>
        <fullName evidence="1">Suppressor of fused-like domain-containing protein</fullName>
    </recommendedName>
</protein>
<sequence>MMTADRTDPPTPEQEAMAAAREIHLARHLGEYTVLHERAEHGGAIDIYAFGPNDHTPHVVLVTSGMSERPMPVPPGHSGVARLELIIAVPADWPGLARSNGQFTALTELGQPRHSWPLHLLSALAHHPHESGTWLGRGHTVPNGNPALPFAEDVAFVGALIGPPLGLPEELADGEPGGVGYLAVLPVTASELAYASDPAEGPDPLIERLRANGVTVAVDRNRAPVA</sequence>
<dbReference type="InterPro" id="IPR020941">
    <property type="entry name" value="SUFU-like_domain"/>
</dbReference>
<dbReference type="Proteomes" id="UP000527616">
    <property type="component" value="Unassembled WGS sequence"/>
</dbReference>